<dbReference type="Proteomes" id="UP000194003">
    <property type="component" value="Unassembled WGS sequence"/>
</dbReference>
<dbReference type="EMBL" id="LVJN01000021">
    <property type="protein sequence ID" value="OSM00268.1"/>
    <property type="molecule type" value="Genomic_DNA"/>
</dbReference>
<name>A0A1Y2JZE5_9PROT</name>
<dbReference type="InterPro" id="IPR046613">
    <property type="entry name" value="DUF6726"/>
</dbReference>
<organism evidence="2 3">
    <name type="scientific">Magnetofaba australis IT-1</name>
    <dbReference type="NCBI Taxonomy" id="1434232"/>
    <lineage>
        <taxon>Bacteria</taxon>
        <taxon>Pseudomonadati</taxon>
        <taxon>Pseudomonadota</taxon>
        <taxon>Magnetococcia</taxon>
        <taxon>Magnetococcales</taxon>
        <taxon>Magnetococcaceae</taxon>
        <taxon>Magnetofaba</taxon>
    </lineage>
</organism>
<protein>
    <submittedName>
        <fullName evidence="2">Uncharacterized protein</fullName>
    </submittedName>
</protein>
<reference evidence="2 3" key="1">
    <citation type="journal article" date="2016" name="BMC Genomics">
        <title>Combined genomic and structural analyses of a cultured magnetotactic bacterium reveals its niche adaptation to a dynamic environment.</title>
        <authorList>
            <person name="Araujo A.C."/>
            <person name="Morillo V."/>
            <person name="Cypriano J."/>
            <person name="Teixeira L.C."/>
            <person name="Leao P."/>
            <person name="Lyra S."/>
            <person name="Almeida L.G."/>
            <person name="Bazylinski D.A."/>
            <person name="Vasconcellos A.T."/>
            <person name="Abreu F."/>
            <person name="Lins U."/>
        </authorList>
    </citation>
    <scope>NUCLEOTIDE SEQUENCE [LARGE SCALE GENOMIC DNA]</scope>
    <source>
        <strain evidence="2 3">IT-1</strain>
    </source>
</reference>
<proteinExistence type="predicted"/>
<evidence type="ECO:0000256" key="1">
    <source>
        <dbReference type="SAM" id="Phobius"/>
    </source>
</evidence>
<feature type="transmembrane region" description="Helical" evidence="1">
    <location>
        <begin position="21"/>
        <end position="43"/>
    </location>
</feature>
<gene>
    <name evidence="2" type="ORF">MAIT1_00747</name>
</gene>
<sequence length="80" mass="8573">MGRIHCFQQEKHRKEKPMRRVSGLAGIVLISVLLSGCFFTKVVSAPMRVVGGVASIVPVVGEKMHDSIDSAADAVDKAPL</sequence>
<evidence type="ECO:0000313" key="3">
    <source>
        <dbReference type="Proteomes" id="UP000194003"/>
    </source>
</evidence>
<keyword evidence="1" id="KW-0472">Membrane</keyword>
<dbReference type="AlphaFoldDB" id="A0A1Y2JZE5"/>
<dbReference type="Pfam" id="PF20487">
    <property type="entry name" value="DUF6726"/>
    <property type="match status" value="1"/>
</dbReference>
<keyword evidence="3" id="KW-1185">Reference proteome</keyword>
<keyword evidence="1" id="KW-0812">Transmembrane</keyword>
<accession>A0A1Y2JZE5</accession>
<keyword evidence="1" id="KW-1133">Transmembrane helix</keyword>
<comment type="caution">
    <text evidence="2">The sequence shown here is derived from an EMBL/GenBank/DDBJ whole genome shotgun (WGS) entry which is preliminary data.</text>
</comment>
<evidence type="ECO:0000313" key="2">
    <source>
        <dbReference type="EMBL" id="OSM00268.1"/>
    </source>
</evidence>